<dbReference type="STRING" id="1909395.BKM31_22210"/>
<protein>
    <recommendedName>
        <fullName evidence="3">YCII-related domain-containing protein</fullName>
    </recommendedName>
</protein>
<dbReference type="RefSeq" id="WP_080040001.1">
    <property type="nucleotide sequence ID" value="NZ_CP017717.1"/>
</dbReference>
<accession>A0A1V0A0U5</accession>
<keyword evidence="2" id="KW-1185">Reference proteome</keyword>
<dbReference type="KEGG" id="noa:BKM31_22210"/>
<dbReference type="AlphaFoldDB" id="A0A1V0A0U5"/>
<proteinExistence type="predicted"/>
<evidence type="ECO:0000313" key="1">
    <source>
        <dbReference type="EMBL" id="AQZ63813.1"/>
    </source>
</evidence>
<evidence type="ECO:0008006" key="3">
    <source>
        <dbReference type="Google" id="ProtNLM"/>
    </source>
</evidence>
<gene>
    <name evidence="1" type="ORF">BKM31_22210</name>
</gene>
<name>A0A1V0A0U5_9ACTN</name>
<evidence type="ECO:0000313" key="2">
    <source>
        <dbReference type="Proteomes" id="UP000190797"/>
    </source>
</evidence>
<reference evidence="2" key="1">
    <citation type="journal article" date="2017" name="Med. Chem. Commun.">
        <title>Nonomuraea sp. ATCC 55076 harbours the largest actinomycete chromosome to date and the kistamicin biosynthetic gene cluster.</title>
        <authorList>
            <person name="Nazari B."/>
            <person name="Forneris C.C."/>
            <person name="Gibson M.I."/>
            <person name="Moon K."/>
            <person name="Schramma K.R."/>
            <person name="Seyedsayamdost M.R."/>
        </authorList>
    </citation>
    <scope>NUCLEOTIDE SEQUENCE [LARGE SCALE GENOMIC DNA]</scope>
    <source>
        <strain evidence="2">ATCC 55076</strain>
    </source>
</reference>
<dbReference type="Proteomes" id="UP000190797">
    <property type="component" value="Chromosome"/>
</dbReference>
<organism evidence="1 2">
    <name type="scientific">[Actinomadura] parvosata subsp. kistnae</name>
    <dbReference type="NCBI Taxonomy" id="1909395"/>
    <lineage>
        <taxon>Bacteria</taxon>
        <taxon>Bacillati</taxon>
        <taxon>Actinomycetota</taxon>
        <taxon>Actinomycetes</taxon>
        <taxon>Streptosporangiales</taxon>
        <taxon>Streptosporangiaceae</taxon>
        <taxon>Nonomuraea</taxon>
    </lineage>
</organism>
<dbReference type="OrthoDB" id="668782at2"/>
<dbReference type="Gene3D" id="3.30.70.1060">
    <property type="entry name" value="Dimeric alpha+beta barrel"/>
    <property type="match status" value="1"/>
</dbReference>
<dbReference type="InterPro" id="IPR011008">
    <property type="entry name" value="Dimeric_a/b-barrel"/>
</dbReference>
<dbReference type="SUPFAM" id="SSF54909">
    <property type="entry name" value="Dimeric alpha+beta barrel"/>
    <property type="match status" value="1"/>
</dbReference>
<dbReference type="EMBL" id="CP017717">
    <property type="protein sequence ID" value="AQZ63813.1"/>
    <property type="molecule type" value="Genomic_DNA"/>
</dbReference>
<sequence>MKFLLNVYVSTAAGDAFDHERLLAVAGRSGELIDGHTLADPSVSTVVRVRDGVVQVSEGPYLPAAHHVAVQCLLDCDSRDRAVELATLMAGDQARGIEVRPLMDLSGMEM</sequence>